<sequence>MDLSLIATHFSDVTWILMALGFGLIVSYVSLPPMVGYLVAGFVLSALGVQSDVTLKAVADLGVTILLFSIGLKLNIKDLLRAEIWAVSVIHMLITIVVFGALIFVLSFSSLQEFIGLSLFDSVIIAFALSFSSTVFAVKVLEEKSEMSSLHGKVAIGILIMQDLFAVMFLTVAAGKTPSSLAFLLLLLIPLRPLLIKLMHRAGHGELLILCGMLFALGGAALFDLVGVKADLGALLLGILLAGNERSEKLAKSLLAFKEIFLVAFFLSIGFNGVPTLGAFIIAVVLAVMMLAKSLLFYRLLTAFKLRARTSFLASLSLSNYSEFGLIVGAIGVSSGWMNKDWLVIIAVALSITFIFSSLANIKAHILYAKYEDLLCKFERPHRLLDDKPIEAGDAQVLVFGMGRVGAGVYDTLLEKYGHNILGIDHDLDAVNKNIDAGRKVIVGDATDYDFWERLRPGSVKMIMLDMPNINELLSAVAMIKQTGYKGLISVAVKHNDCIAPLKEAGVDSVFNVYAEAGSGFANHACEENKFQLD</sequence>
<feature type="transmembrane region" description="Helical" evidence="7">
    <location>
        <begin position="207"/>
        <end position="240"/>
    </location>
</feature>
<feature type="transmembrane region" description="Helical" evidence="7">
    <location>
        <begin position="342"/>
        <end position="362"/>
    </location>
</feature>
<dbReference type="InterPro" id="IPR038770">
    <property type="entry name" value="Na+/solute_symporter_sf"/>
</dbReference>
<evidence type="ECO:0000256" key="2">
    <source>
        <dbReference type="ARBA" id="ARBA00005551"/>
    </source>
</evidence>
<feature type="transmembrane region" description="Helical" evidence="7">
    <location>
        <begin position="179"/>
        <end position="195"/>
    </location>
</feature>
<evidence type="ECO:0000256" key="7">
    <source>
        <dbReference type="SAM" id="Phobius"/>
    </source>
</evidence>
<dbReference type="InterPro" id="IPR006153">
    <property type="entry name" value="Cation/H_exchanger_TM"/>
</dbReference>
<dbReference type="Gene3D" id="3.40.50.720">
    <property type="entry name" value="NAD(P)-binding Rossmann-like Domain"/>
    <property type="match status" value="1"/>
</dbReference>
<accession>A0A3B0WMG5</accession>
<dbReference type="PANTHER" id="PTHR42751:SF1">
    <property type="entry name" value="CATION_PROTON ANTIPORTER YBAL-RELATED"/>
    <property type="match status" value="1"/>
</dbReference>
<dbReference type="GO" id="GO:0015297">
    <property type="term" value="F:antiporter activity"/>
    <property type="evidence" value="ECO:0007669"/>
    <property type="project" value="InterPro"/>
</dbReference>
<keyword evidence="6 7" id="KW-0472">Membrane</keyword>
<evidence type="ECO:0000256" key="4">
    <source>
        <dbReference type="ARBA" id="ARBA00022692"/>
    </source>
</evidence>
<dbReference type="Gene3D" id="1.20.1530.20">
    <property type="match status" value="1"/>
</dbReference>
<evidence type="ECO:0000256" key="3">
    <source>
        <dbReference type="ARBA" id="ARBA00022448"/>
    </source>
</evidence>
<feature type="transmembrane region" description="Helical" evidence="7">
    <location>
        <begin position="53"/>
        <end position="72"/>
    </location>
</feature>
<proteinExistence type="inferred from homology"/>
<evidence type="ECO:0000259" key="8">
    <source>
        <dbReference type="Pfam" id="PF00999"/>
    </source>
</evidence>
<evidence type="ECO:0000256" key="6">
    <source>
        <dbReference type="ARBA" id="ARBA00023136"/>
    </source>
</evidence>
<dbReference type="EMBL" id="UOFD01000063">
    <property type="protein sequence ID" value="VAW53543.1"/>
    <property type="molecule type" value="Genomic_DNA"/>
</dbReference>
<evidence type="ECO:0000256" key="1">
    <source>
        <dbReference type="ARBA" id="ARBA00004141"/>
    </source>
</evidence>
<dbReference type="GO" id="GO:1902600">
    <property type="term" value="P:proton transmembrane transport"/>
    <property type="evidence" value="ECO:0007669"/>
    <property type="project" value="InterPro"/>
</dbReference>
<comment type="similarity">
    <text evidence="2">Belongs to the monovalent cation:proton antiporter 2 (CPA2) transporter (TC 2.A.37) family.</text>
</comment>
<feature type="domain" description="RCK N-terminal" evidence="9">
    <location>
        <begin position="397"/>
        <end position="512"/>
    </location>
</feature>
<feature type="transmembrane region" description="Helical" evidence="7">
    <location>
        <begin position="114"/>
        <end position="138"/>
    </location>
</feature>
<dbReference type="SUPFAM" id="SSF51735">
    <property type="entry name" value="NAD(P)-binding Rossmann-fold domains"/>
    <property type="match status" value="1"/>
</dbReference>
<organism evidence="10">
    <name type="scientific">hydrothermal vent metagenome</name>
    <dbReference type="NCBI Taxonomy" id="652676"/>
    <lineage>
        <taxon>unclassified sequences</taxon>
        <taxon>metagenomes</taxon>
        <taxon>ecological metagenomes</taxon>
    </lineage>
</organism>
<feature type="domain" description="Cation/H+ exchanger transmembrane" evidence="8">
    <location>
        <begin position="17"/>
        <end position="356"/>
    </location>
</feature>
<dbReference type="InterPro" id="IPR036291">
    <property type="entry name" value="NAD(P)-bd_dom_sf"/>
</dbReference>
<dbReference type="AlphaFoldDB" id="A0A3B0WMG5"/>
<feature type="transmembrane region" description="Helical" evidence="7">
    <location>
        <begin position="312"/>
        <end position="336"/>
    </location>
</feature>
<dbReference type="Pfam" id="PF02254">
    <property type="entry name" value="TrkA_N"/>
    <property type="match status" value="1"/>
</dbReference>
<dbReference type="GO" id="GO:0016020">
    <property type="term" value="C:membrane"/>
    <property type="evidence" value="ECO:0007669"/>
    <property type="project" value="UniProtKB-SubCell"/>
</dbReference>
<dbReference type="InterPro" id="IPR003148">
    <property type="entry name" value="RCK_N"/>
</dbReference>
<feature type="transmembrane region" description="Helical" evidence="7">
    <location>
        <begin position="260"/>
        <end position="291"/>
    </location>
</feature>
<reference evidence="10" key="1">
    <citation type="submission" date="2018-06" db="EMBL/GenBank/DDBJ databases">
        <authorList>
            <person name="Zhirakovskaya E."/>
        </authorList>
    </citation>
    <scope>NUCLEOTIDE SEQUENCE</scope>
</reference>
<dbReference type="PANTHER" id="PTHR42751">
    <property type="entry name" value="SODIUM/HYDROGEN EXCHANGER FAMILY/TRKA DOMAIN PROTEIN"/>
    <property type="match status" value="1"/>
</dbReference>
<keyword evidence="5 7" id="KW-1133">Transmembrane helix</keyword>
<protein>
    <submittedName>
        <fullName evidence="10">Glutathione-regulated potassium-efflux system protein KefB</fullName>
    </submittedName>
</protein>
<keyword evidence="3" id="KW-0813">Transport</keyword>
<gene>
    <name evidence="10" type="ORF">MNBD_GAMMA06-745</name>
</gene>
<feature type="transmembrane region" description="Helical" evidence="7">
    <location>
        <begin position="84"/>
        <end position="108"/>
    </location>
</feature>
<feature type="transmembrane region" description="Helical" evidence="7">
    <location>
        <begin position="12"/>
        <end position="33"/>
    </location>
</feature>
<keyword evidence="4 7" id="KW-0812">Transmembrane</keyword>
<comment type="subcellular location">
    <subcellularLocation>
        <location evidence="1">Membrane</location>
        <topology evidence="1">Multi-pass membrane protein</topology>
    </subcellularLocation>
</comment>
<dbReference type="Pfam" id="PF00999">
    <property type="entry name" value="Na_H_Exchanger"/>
    <property type="match status" value="1"/>
</dbReference>
<evidence type="ECO:0000256" key="5">
    <source>
        <dbReference type="ARBA" id="ARBA00022989"/>
    </source>
</evidence>
<evidence type="ECO:0000313" key="10">
    <source>
        <dbReference type="EMBL" id="VAW53543.1"/>
    </source>
</evidence>
<evidence type="ECO:0000259" key="9">
    <source>
        <dbReference type="Pfam" id="PF02254"/>
    </source>
</evidence>
<feature type="transmembrane region" description="Helical" evidence="7">
    <location>
        <begin position="150"/>
        <end position="173"/>
    </location>
</feature>
<name>A0A3B0WMG5_9ZZZZ</name>
<dbReference type="GO" id="GO:0006813">
    <property type="term" value="P:potassium ion transport"/>
    <property type="evidence" value="ECO:0007669"/>
    <property type="project" value="InterPro"/>
</dbReference>